<reference evidence="2" key="1">
    <citation type="submission" date="2015-06" db="UniProtKB">
        <authorList>
            <consortium name="EnsemblPlants"/>
        </authorList>
    </citation>
    <scope>IDENTIFICATION</scope>
</reference>
<evidence type="ECO:0000313" key="2">
    <source>
        <dbReference type="EnsemblPlants" id="EMT05576"/>
    </source>
</evidence>
<evidence type="ECO:0000256" key="1">
    <source>
        <dbReference type="SAM" id="MobiDB-lite"/>
    </source>
</evidence>
<feature type="region of interest" description="Disordered" evidence="1">
    <location>
        <begin position="1"/>
        <end position="36"/>
    </location>
</feature>
<dbReference type="EnsemblPlants" id="EMT05576">
    <property type="protein sequence ID" value="EMT05576"/>
    <property type="gene ID" value="F775_13078"/>
</dbReference>
<accession>M8AM28</accession>
<protein>
    <submittedName>
        <fullName evidence="2">Uncharacterized protein</fullName>
    </submittedName>
</protein>
<name>M8AM28_AEGTA</name>
<organism evidence="2">
    <name type="scientific">Aegilops tauschii</name>
    <name type="common">Tausch's goatgrass</name>
    <name type="synonym">Aegilops squarrosa</name>
    <dbReference type="NCBI Taxonomy" id="37682"/>
    <lineage>
        <taxon>Eukaryota</taxon>
        <taxon>Viridiplantae</taxon>
        <taxon>Streptophyta</taxon>
        <taxon>Embryophyta</taxon>
        <taxon>Tracheophyta</taxon>
        <taxon>Spermatophyta</taxon>
        <taxon>Magnoliopsida</taxon>
        <taxon>Liliopsida</taxon>
        <taxon>Poales</taxon>
        <taxon>Poaceae</taxon>
        <taxon>BOP clade</taxon>
        <taxon>Pooideae</taxon>
        <taxon>Triticodae</taxon>
        <taxon>Triticeae</taxon>
        <taxon>Triticinae</taxon>
        <taxon>Aegilops</taxon>
    </lineage>
</organism>
<sequence length="101" mass="11051">MAGEPYTEDEVTRFLEHGPTVPAAEQQQQAPAAHVGVQPAYPAAAAADAQPIICDEQMIADSPSASAMQLELQQAPPMISVQHLNRRRRCHSMINRCLAYR</sequence>
<dbReference type="AlphaFoldDB" id="M8AM28"/>
<proteinExistence type="predicted"/>
<feature type="compositionally biased region" description="Low complexity" evidence="1">
    <location>
        <begin position="22"/>
        <end position="36"/>
    </location>
</feature>